<evidence type="ECO:0008006" key="4">
    <source>
        <dbReference type="Google" id="ProtNLM"/>
    </source>
</evidence>
<organism evidence="2 3">
    <name type="scientific">Cordylochernes scorpioides</name>
    <dbReference type="NCBI Taxonomy" id="51811"/>
    <lineage>
        <taxon>Eukaryota</taxon>
        <taxon>Metazoa</taxon>
        <taxon>Ecdysozoa</taxon>
        <taxon>Arthropoda</taxon>
        <taxon>Chelicerata</taxon>
        <taxon>Arachnida</taxon>
        <taxon>Pseudoscorpiones</taxon>
        <taxon>Cheliferoidea</taxon>
        <taxon>Chernetidae</taxon>
        <taxon>Cordylochernes</taxon>
    </lineage>
</organism>
<evidence type="ECO:0000313" key="2">
    <source>
        <dbReference type="EMBL" id="UYV79210.1"/>
    </source>
</evidence>
<proteinExistence type="predicted"/>
<sequence>MQGGRRKKSVNIETPEFFTYRVEIHQGLKNEYKEATIDVGNVRRWMKRFRSGDTSLDGKPRSGRPSTANQP</sequence>
<reference evidence="2 3" key="1">
    <citation type="submission" date="2022-01" db="EMBL/GenBank/DDBJ databases">
        <title>A chromosomal length assembly of Cordylochernes scorpioides.</title>
        <authorList>
            <person name="Zeh D."/>
            <person name="Zeh J."/>
        </authorList>
    </citation>
    <scope>NUCLEOTIDE SEQUENCE [LARGE SCALE GENOMIC DNA]</scope>
    <source>
        <strain evidence="2">IN4F17</strain>
        <tissue evidence="2">Whole Body</tissue>
    </source>
</reference>
<feature type="region of interest" description="Disordered" evidence="1">
    <location>
        <begin position="50"/>
        <end position="71"/>
    </location>
</feature>
<dbReference type="EMBL" id="CP092879">
    <property type="protein sequence ID" value="UYV79210.1"/>
    <property type="molecule type" value="Genomic_DNA"/>
</dbReference>
<gene>
    <name evidence="2" type="ORF">LAZ67_17001518</name>
</gene>
<evidence type="ECO:0000256" key="1">
    <source>
        <dbReference type="SAM" id="MobiDB-lite"/>
    </source>
</evidence>
<name>A0ABY6LDH7_9ARAC</name>
<evidence type="ECO:0000313" key="3">
    <source>
        <dbReference type="Proteomes" id="UP001235939"/>
    </source>
</evidence>
<accession>A0ABY6LDH7</accession>
<protein>
    <recommendedName>
        <fullName evidence="4">Mos1 transposase HTH domain-containing protein</fullName>
    </recommendedName>
</protein>
<dbReference type="Proteomes" id="UP001235939">
    <property type="component" value="Chromosome 17"/>
</dbReference>
<keyword evidence="3" id="KW-1185">Reference proteome</keyword>